<keyword evidence="5" id="KW-1185">Reference proteome</keyword>
<dbReference type="InterPro" id="IPR024455">
    <property type="entry name" value="Phage_capsid"/>
</dbReference>
<evidence type="ECO:0000313" key="5">
    <source>
        <dbReference type="Proteomes" id="UP000322659"/>
    </source>
</evidence>
<comment type="subcellular location">
    <subcellularLocation>
        <location evidence="1">Virion</location>
    </subcellularLocation>
</comment>
<evidence type="ECO:0000259" key="3">
    <source>
        <dbReference type="Pfam" id="PF05065"/>
    </source>
</evidence>
<dbReference type="SUPFAM" id="SSF56563">
    <property type="entry name" value="Major capsid protein gp5"/>
    <property type="match status" value="1"/>
</dbReference>
<evidence type="ECO:0000256" key="1">
    <source>
        <dbReference type="ARBA" id="ARBA00004328"/>
    </source>
</evidence>
<feature type="region of interest" description="Disordered" evidence="2">
    <location>
        <begin position="28"/>
        <end position="51"/>
    </location>
</feature>
<name>A0ABY3KA88_9SPIR</name>
<dbReference type="Proteomes" id="UP000322659">
    <property type="component" value="Unassembled WGS sequence"/>
</dbReference>
<dbReference type="RefSeq" id="WP_147748463.1">
    <property type="nucleotide sequence ID" value="NZ_SAXZ01000010.1"/>
</dbReference>
<accession>A0ABY3KA88</accession>
<reference evidence="4 5" key="1">
    <citation type="journal article" date="1992" name="Lakartidningen">
        <title>[Penicillin V and not amoxicillin is the first choice preparation in acute otitis].</title>
        <authorList>
            <person name="Kamme C."/>
            <person name="Lundgren K."/>
            <person name="Prellner K."/>
        </authorList>
    </citation>
    <scope>NUCLEOTIDE SEQUENCE [LARGE SCALE GENOMIC DNA]</scope>
    <source>
        <strain evidence="4 5">PC5099IV</strain>
    </source>
</reference>
<organism evidence="4 5">
    <name type="scientific">Brachyspira aalborgi</name>
    <dbReference type="NCBI Taxonomy" id="29522"/>
    <lineage>
        <taxon>Bacteria</taxon>
        <taxon>Pseudomonadati</taxon>
        <taxon>Spirochaetota</taxon>
        <taxon>Spirochaetia</taxon>
        <taxon>Brachyspirales</taxon>
        <taxon>Brachyspiraceae</taxon>
        <taxon>Brachyspira</taxon>
    </lineage>
</organism>
<dbReference type="Pfam" id="PF05065">
    <property type="entry name" value="Phage_capsid"/>
    <property type="match status" value="1"/>
</dbReference>
<comment type="caution">
    <text evidence="4">The sequence shown here is derived from an EMBL/GenBank/DDBJ whole genome shotgun (WGS) entry which is preliminary data.</text>
</comment>
<protein>
    <submittedName>
        <fullName evidence="4">Phage major capsid protein</fullName>
    </submittedName>
</protein>
<dbReference type="InterPro" id="IPR054612">
    <property type="entry name" value="Phage_capsid-like_C"/>
</dbReference>
<dbReference type="Gene3D" id="3.30.2400.10">
    <property type="entry name" value="Major capsid protein gp5"/>
    <property type="match status" value="1"/>
</dbReference>
<evidence type="ECO:0000256" key="2">
    <source>
        <dbReference type="SAM" id="MobiDB-lite"/>
    </source>
</evidence>
<feature type="domain" description="Phage capsid-like C-terminal" evidence="3">
    <location>
        <begin position="142"/>
        <end position="425"/>
    </location>
</feature>
<evidence type="ECO:0000313" key="4">
    <source>
        <dbReference type="EMBL" id="TXJ33030.1"/>
    </source>
</evidence>
<dbReference type="Gene3D" id="3.30.2320.10">
    <property type="entry name" value="hypothetical protein PF0899 domain"/>
    <property type="match status" value="1"/>
</dbReference>
<sequence>MNPEELRKQIESLREENKKDLNEVDSLMAKRQSFSELPAEEGESPHAAREARKDELQNMDSGIDNMLQKIENRNVEINRIDKLLSVLTNGSMNKRNVFGDIDNKSTNADAEKELRASVDKWFREGDYKEVREALQSSVAAAGGNTVAPQYLVKNIIKNLDNEVQIRKYANIIPAVAGYDSLGIPTLDKDLADHEWTAEIGKVNEDTSLAFGKREMKPNQLTKLVKISKRLIRESNIDIQGFVEQRIAYKLSVPLEHNYLYGDGKGKPLGIFAQTSDNSAAITKDRDIKVGTLKEAISYDGLVDATSGLKKGHLSNAVWMLNKQAVASLRKFKDTTGRPIWTEGIQGAQPSYLMGIPVIQNDFITDKLEKGQYIGFLADLKNYWILDSFGMELQVLYELYSETNQVGFQAGYWGDGAPVLEEAFVRLLPFDGAYTAPSTLSEAKE</sequence>
<gene>
    <name evidence="4" type="ORF">EPJ71_05700</name>
</gene>
<dbReference type="EMBL" id="SAXZ01000010">
    <property type="protein sequence ID" value="TXJ33030.1"/>
    <property type="molecule type" value="Genomic_DNA"/>
</dbReference>
<dbReference type="NCBIfam" id="TIGR01554">
    <property type="entry name" value="major_cap_HK97"/>
    <property type="match status" value="1"/>
</dbReference>
<proteinExistence type="predicted"/>